<proteinExistence type="predicted"/>
<sequence>MQFRMFFSGQLLTVLYHKLIDIILIRLLSIDLGQTNNLVDYRLHRYCLKALKVAFDNAVRLTLLPSRSEGSLSNSFPRIFNKIEAGIDVEMIF</sequence>
<dbReference type="Proteomes" id="UP000499080">
    <property type="component" value="Unassembled WGS sequence"/>
</dbReference>
<reference evidence="1 2" key="1">
    <citation type="journal article" date="2019" name="Sci. Rep.">
        <title>Orb-weaving spider Araneus ventricosus genome elucidates the spidroin gene catalogue.</title>
        <authorList>
            <person name="Kono N."/>
            <person name="Nakamura H."/>
            <person name="Ohtoshi R."/>
            <person name="Moran D.A.P."/>
            <person name="Shinohara A."/>
            <person name="Yoshida Y."/>
            <person name="Fujiwara M."/>
            <person name="Mori M."/>
            <person name="Tomita M."/>
            <person name="Arakawa K."/>
        </authorList>
    </citation>
    <scope>NUCLEOTIDE SEQUENCE [LARGE SCALE GENOMIC DNA]</scope>
</reference>
<dbReference type="EMBL" id="BGPR01066503">
    <property type="protein sequence ID" value="GBO41039.1"/>
    <property type="molecule type" value="Genomic_DNA"/>
</dbReference>
<organism evidence="1 2">
    <name type="scientific">Araneus ventricosus</name>
    <name type="common">Orbweaver spider</name>
    <name type="synonym">Epeira ventricosa</name>
    <dbReference type="NCBI Taxonomy" id="182803"/>
    <lineage>
        <taxon>Eukaryota</taxon>
        <taxon>Metazoa</taxon>
        <taxon>Ecdysozoa</taxon>
        <taxon>Arthropoda</taxon>
        <taxon>Chelicerata</taxon>
        <taxon>Arachnida</taxon>
        <taxon>Araneae</taxon>
        <taxon>Araneomorphae</taxon>
        <taxon>Entelegynae</taxon>
        <taxon>Araneoidea</taxon>
        <taxon>Araneidae</taxon>
        <taxon>Araneus</taxon>
    </lineage>
</organism>
<keyword evidence="2" id="KW-1185">Reference proteome</keyword>
<dbReference type="AlphaFoldDB" id="A0A4Y2WUY9"/>
<gene>
    <name evidence="1" type="ORF">AVEN_239978_1</name>
</gene>
<accession>A0A4Y2WUY9</accession>
<comment type="caution">
    <text evidence="1">The sequence shown here is derived from an EMBL/GenBank/DDBJ whole genome shotgun (WGS) entry which is preliminary data.</text>
</comment>
<protein>
    <submittedName>
        <fullName evidence="1">Uncharacterized protein</fullName>
    </submittedName>
</protein>
<name>A0A4Y2WUY9_ARAVE</name>
<evidence type="ECO:0000313" key="2">
    <source>
        <dbReference type="Proteomes" id="UP000499080"/>
    </source>
</evidence>
<evidence type="ECO:0000313" key="1">
    <source>
        <dbReference type="EMBL" id="GBO41039.1"/>
    </source>
</evidence>